<dbReference type="PROSITE" id="PS51390">
    <property type="entry name" value="WAP"/>
    <property type="match status" value="1"/>
</dbReference>
<feature type="signal peptide" evidence="5">
    <location>
        <begin position="1"/>
        <end position="21"/>
    </location>
</feature>
<dbReference type="Pfam" id="PF07645">
    <property type="entry name" value="EGF_CA"/>
    <property type="match status" value="1"/>
</dbReference>
<evidence type="ECO:0000256" key="1">
    <source>
        <dbReference type="ARBA" id="ARBA00022536"/>
    </source>
</evidence>
<keyword evidence="9" id="KW-1185">Reference proteome</keyword>
<proteinExistence type="predicted"/>
<dbReference type="AlphaFoldDB" id="A0AB34HR97"/>
<dbReference type="CDD" id="cd00054">
    <property type="entry name" value="EGF_CA"/>
    <property type="match status" value="1"/>
</dbReference>
<evidence type="ECO:0000313" key="8">
    <source>
        <dbReference type="EMBL" id="KAJ8793581.1"/>
    </source>
</evidence>
<evidence type="ECO:0000259" key="7">
    <source>
        <dbReference type="PROSITE" id="PS51390"/>
    </source>
</evidence>
<dbReference type="Gene3D" id="2.10.25.10">
    <property type="entry name" value="Laminin"/>
    <property type="match status" value="1"/>
</dbReference>
<organism evidence="8 9">
    <name type="scientific">Eschrichtius robustus</name>
    <name type="common">California gray whale</name>
    <name type="synonym">Eschrichtius gibbosus</name>
    <dbReference type="NCBI Taxonomy" id="9764"/>
    <lineage>
        <taxon>Eukaryota</taxon>
        <taxon>Metazoa</taxon>
        <taxon>Chordata</taxon>
        <taxon>Craniata</taxon>
        <taxon>Vertebrata</taxon>
        <taxon>Euteleostomi</taxon>
        <taxon>Mammalia</taxon>
        <taxon>Eutheria</taxon>
        <taxon>Laurasiatheria</taxon>
        <taxon>Artiodactyla</taxon>
        <taxon>Whippomorpha</taxon>
        <taxon>Cetacea</taxon>
        <taxon>Mysticeti</taxon>
        <taxon>Eschrichtiidae</taxon>
        <taxon>Eschrichtius</taxon>
    </lineage>
</organism>
<keyword evidence="3" id="KW-1015">Disulfide bond</keyword>
<evidence type="ECO:0000256" key="2">
    <source>
        <dbReference type="ARBA" id="ARBA00022729"/>
    </source>
</evidence>
<reference evidence="8 9" key="1">
    <citation type="submission" date="2022-11" db="EMBL/GenBank/DDBJ databases">
        <title>Whole genome sequence of Eschrichtius robustus ER-17-0199.</title>
        <authorList>
            <person name="Bruniche-Olsen A."/>
            <person name="Black A.N."/>
            <person name="Fields C.J."/>
            <person name="Walden K."/>
            <person name="Dewoody J.A."/>
        </authorList>
    </citation>
    <scope>NUCLEOTIDE SEQUENCE [LARGE SCALE GENOMIC DNA]</scope>
    <source>
        <strain evidence="8">ER-17-0199</strain>
        <tissue evidence="8">Blubber</tissue>
    </source>
</reference>
<keyword evidence="1" id="KW-0245">EGF-like domain</keyword>
<keyword evidence="4" id="KW-0325">Glycoprotein</keyword>
<dbReference type="EMBL" id="JAIQCJ010000963">
    <property type="protein sequence ID" value="KAJ8793581.1"/>
    <property type="molecule type" value="Genomic_DNA"/>
</dbReference>
<evidence type="ECO:0000259" key="6">
    <source>
        <dbReference type="PROSITE" id="PS51041"/>
    </source>
</evidence>
<gene>
    <name evidence="8" type="ORF">J1605_003589</name>
</gene>
<keyword evidence="2 5" id="KW-0732">Signal</keyword>
<sequence>MFRTLVRALLVLVTAVGPSQASGFTEKGLSLLSYQLCNYSVSQNFQSVEAVHTSRLTYVPCGWWVPWRRCPKTVSRTQYVVVEVPKWRNVTDCCEGYEQLGLYCVPRSCLHVCIVCPELRPTEHVVRAGPGALNRSEEFASRPGICPVVRPEASTSPCTLDADCPGLQKCCPSSGGPRCSAPAPRAPERKLASFWYNVTVLVKMDFTELQQVDPRLLDHMRLLHSMVTSALQPLDATVHHLHSAGGDTSITVSQLLLGLPQPEPVARISAVLDGVVKRVYEVIGIRVQDVDECSYDELNACPGRGQCLNMEGSYQCLGHPESPTSSPQKLDGTCEDSPLLCLAGFVRLELCISSAHDVPTKLCAES</sequence>
<protein>
    <recommendedName>
        <fullName evidence="10">Uromodulin-like 1</fullName>
    </recommendedName>
</protein>
<evidence type="ECO:0000256" key="5">
    <source>
        <dbReference type="SAM" id="SignalP"/>
    </source>
</evidence>
<dbReference type="Gene3D" id="4.10.75.10">
    <property type="entry name" value="Elafin-like"/>
    <property type="match status" value="1"/>
</dbReference>
<name>A0AB34HR97_ESCRO</name>
<feature type="chain" id="PRO_5044321464" description="Uromodulin-like 1" evidence="5">
    <location>
        <begin position="22"/>
        <end position="366"/>
    </location>
</feature>
<evidence type="ECO:0008006" key="10">
    <source>
        <dbReference type="Google" id="ProtNLM"/>
    </source>
</evidence>
<dbReference type="PROSITE" id="PS51041">
    <property type="entry name" value="EMI"/>
    <property type="match status" value="1"/>
</dbReference>
<dbReference type="GO" id="GO:0005509">
    <property type="term" value="F:calcium ion binding"/>
    <property type="evidence" value="ECO:0007669"/>
    <property type="project" value="InterPro"/>
</dbReference>
<dbReference type="InterPro" id="IPR008197">
    <property type="entry name" value="WAP_dom"/>
</dbReference>
<dbReference type="GO" id="GO:0030414">
    <property type="term" value="F:peptidase inhibitor activity"/>
    <property type="evidence" value="ECO:0007669"/>
    <property type="project" value="InterPro"/>
</dbReference>
<dbReference type="InterPro" id="IPR011489">
    <property type="entry name" value="EMI_domain"/>
</dbReference>
<evidence type="ECO:0000256" key="4">
    <source>
        <dbReference type="ARBA" id="ARBA00023180"/>
    </source>
</evidence>
<dbReference type="SMART" id="SM00217">
    <property type="entry name" value="WAP"/>
    <property type="match status" value="1"/>
</dbReference>
<evidence type="ECO:0000256" key="3">
    <source>
        <dbReference type="ARBA" id="ARBA00023157"/>
    </source>
</evidence>
<dbReference type="InterPro" id="IPR018097">
    <property type="entry name" value="EGF_Ca-bd_CS"/>
</dbReference>
<accession>A0AB34HR97</accession>
<dbReference type="InterPro" id="IPR001881">
    <property type="entry name" value="EGF-like_Ca-bd_dom"/>
</dbReference>
<dbReference type="SUPFAM" id="SSF57256">
    <property type="entry name" value="Elafin-like"/>
    <property type="match status" value="1"/>
</dbReference>
<dbReference type="PROSITE" id="PS01187">
    <property type="entry name" value="EGF_CA"/>
    <property type="match status" value="1"/>
</dbReference>
<dbReference type="InterPro" id="IPR036645">
    <property type="entry name" value="Elafin-like_sf"/>
</dbReference>
<feature type="domain" description="EMI" evidence="6">
    <location>
        <begin position="33"/>
        <end position="106"/>
    </location>
</feature>
<dbReference type="Pfam" id="PF00095">
    <property type="entry name" value="WAP"/>
    <property type="match status" value="1"/>
</dbReference>
<evidence type="ECO:0000313" key="9">
    <source>
        <dbReference type="Proteomes" id="UP001159641"/>
    </source>
</evidence>
<dbReference type="InterPro" id="IPR049883">
    <property type="entry name" value="NOTCH1_EGF-like"/>
</dbReference>
<feature type="domain" description="WAP" evidence="7">
    <location>
        <begin position="139"/>
        <end position="183"/>
    </location>
</feature>
<dbReference type="Proteomes" id="UP001159641">
    <property type="component" value="Unassembled WGS sequence"/>
</dbReference>
<comment type="caution">
    <text evidence="8">The sequence shown here is derived from an EMBL/GenBank/DDBJ whole genome shotgun (WGS) entry which is preliminary data.</text>
</comment>
<dbReference type="SMART" id="SM00179">
    <property type="entry name" value="EGF_CA"/>
    <property type="match status" value="1"/>
</dbReference>
<dbReference type="GO" id="GO:0005576">
    <property type="term" value="C:extracellular region"/>
    <property type="evidence" value="ECO:0007669"/>
    <property type="project" value="InterPro"/>
</dbReference>